<comment type="caution">
    <text evidence="3">The sequence shown here is derived from an EMBL/GenBank/DDBJ whole genome shotgun (WGS) entry which is preliminary data.</text>
</comment>
<evidence type="ECO:0000313" key="3">
    <source>
        <dbReference type="EMBL" id="RAL25929.1"/>
    </source>
</evidence>
<dbReference type="Proteomes" id="UP000251213">
    <property type="component" value="Unassembled WGS sequence"/>
</dbReference>
<dbReference type="Gene3D" id="2.20.230.10">
    <property type="entry name" value="Resuscitation-promoting factor rpfb"/>
    <property type="match status" value="1"/>
</dbReference>
<accession>A0A364K6J1</accession>
<reference evidence="3 4" key="2">
    <citation type="submission" date="2018-06" db="EMBL/GenBank/DDBJ databases">
        <authorList>
            <person name="Zhirakovskaya E."/>
        </authorList>
    </citation>
    <scope>NUCLEOTIDE SEQUENCE [LARGE SCALE GENOMIC DNA]</scope>
    <source>
        <strain evidence="3 4">FBKL4.011</strain>
    </source>
</reference>
<dbReference type="Gene3D" id="2.40.40.10">
    <property type="entry name" value="RlpA-like domain"/>
    <property type="match status" value="1"/>
</dbReference>
<dbReference type="SMART" id="SM01208">
    <property type="entry name" value="G5"/>
    <property type="match status" value="1"/>
</dbReference>
<sequence>MEMKIKGIFSFYFKRFSIRGNVMKKSVIIGVAVLVIVLISGTAAAFAMKKNVEITFSDKAEQVKISGYYDTLAEALKGEGHNVDQLKSQYKPSVPWDQKLSSNTKVNFICNCEVTLKENGTDKGKIKTTELTVGAFVQSQKLTVSKWDQVKPALDQKITNGLTITIDRVETKITKEVKEIPFEVKEEKDPELSKGKKVEKTQGKKGKEIYQVTSLFKNGQPVEKDGKPVVEKKLVEKVEPVAKVVKIGTKQEQEKVEKKDEPKQDESGCKVMSGFESTAYDGSVGSITATGAPVGHGVIAVDPSVIPLYSRVYVPGYGWGKALDTGGVIKGKIIDVFMVDPSKTRKWGRKYNLTLKVCPPK</sequence>
<dbReference type="GO" id="GO:0019867">
    <property type="term" value="C:outer membrane"/>
    <property type="evidence" value="ECO:0007669"/>
    <property type="project" value="InterPro"/>
</dbReference>
<dbReference type="GO" id="GO:0009254">
    <property type="term" value="P:peptidoglycan turnover"/>
    <property type="evidence" value="ECO:0007669"/>
    <property type="project" value="InterPro"/>
</dbReference>
<dbReference type="InterPro" id="IPR007137">
    <property type="entry name" value="DUF348"/>
</dbReference>
<dbReference type="InterPro" id="IPR036908">
    <property type="entry name" value="RlpA-like_sf"/>
</dbReference>
<dbReference type="AlphaFoldDB" id="A0A364K6J1"/>
<reference evidence="3 4" key="1">
    <citation type="submission" date="2018-06" db="EMBL/GenBank/DDBJ databases">
        <title>Thermoflavimicrobium daqus sp. nov., a thermophilic microbe isolated from Moutai-flavour Daqu.</title>
        <authorList>
            <person name="Wang X."/>
            <person name="Zhou H."/>
        </authorList>
    </citation>
    <scope>NUCLEOTIDE SEQUENCE [LARGE SCALE GENOMIC DNA]</scope>
    <source>
        <strain evidence="3 4">FBKL4.011</strain>
    </source>
</reference>
<keyword evidence="1" id="KW-0732">Signal</keyword>
<dbReference type="PANTHER" id="PTHR39160:SF4">
    <property type="entry name" value="RESUSCITATION-PROMOTING FACTOR RPFB"/>
    <property type="match status" value="1"/>
</dbReference>
<dbReference type="InterPro" id="IPR051933">
    <property type="entry name" value="Resuscitation_pf_RpfB"/>
</dbReference>
<dbReference type="CDD" id="cd14667">
    <property type="entry name" value="3D_containing_proteins"/>
    <property type="match status" value="1"/>
</dbReference>
<feature type="domain" description="G5" evidence="2">
    <location>
        <begin position="166"/>
        <end position="251"/>
    </location>
</feature>
<organism evidence="3 4">
    <name type="scientific">Thermoflavimicrobium daqui</name>
    <dbReference type="NCBI Taxonomy" id="2137476"/>
    <lineage>
        <taxon>Bacteria</taxon>
        <taxon>Bacillati</taxon>
        <taxon>Bacillota</taxon>
        <taxon>Bacilli</taxon>
        <taxon>Bacillales</taxon>
        <taxon>Thermoactinomycetaceae</taxon>
        <taxon>Thermoflavimicrobium</taxon>
    </lineage>
</organism>
<evidence type="ECO:0000259" key="2">
    <source>
        <dbReference type="PROSITE" id="PS51109"/>
    </source>
</evidence>
<dbReference type="Pfam" id="PF07501">
    <property type="entry name" value="G5"/>
    <property type="match status" value="1"/>
</dbReference>
<dbReference type="PANTHER" id="PTHR39160">
    <property type="entry name" value="CELL WALL-BINDING PROTEIN YOCH"/>
    <property type="match status" value="1"/>
</dbReference>
<proteinExistence type="predicted"/>
<dbReference type="PROSITE" id="PS51109">
    <property type="entry name" value="G5"/>
    <property type="match status" value="1"/>
</dbReference>
<dbReference type="InterPro" id="IPR059180">
    <property type="entry name" value="3D_YorM"/>
</dbReference>
<name>A0A364K6J1_9BACL</name>
<dbReference type="InterPro" id="IPR010611">
    <property type="entry name" value="3D_dom"/>
</dbReference>
<dbReference type="OrthoDB" id="9798935at2"/>
<evidence type="ECO:0000313" key="4">
    <source>
        <dbReference type="Proteomes" id="UP000251213"/>
    </source>
</evidence>
<dbReference type="EMBL" id="QJKK01000003">
    <property type="protein sequence ID" value="RAL25929.1"/>
    <property type="molecule type" value="Genomic_DNA"/>
</dbReference>
<evidence type="ECO:0000256" key="1">
    <source>
        <dbReference type="ARBA" id="ARBA00022729"/>
    </source>
</evidence>
<dbReference type="Pfam" id="PF06725">
    <property type="entry name" value="3D"/>
    <property type="match status" value="1"/>
</dbReference>
<dbReference type="InterPro" id="IPR011098">
    <property type="entry name" value="G5_dom"/>
</dbReference>
<protein>
    <recommendedName>
        <fullName evidence="2">G5 domain-containing protein</fullName>
    </recommendedName>
</protein>
<dbReference type="GO" id="GO:0004553">
    <property type="term" value="F:hydrolase activity, hydrolyzing O-glycosyl compounds"/>
    <property type="evidence" value="ECO:0007669"/>
    <property type="project" value="InterPro"/>
</dbReference>
<dbReference type="Pfam" id="PF03990">
    <property type="entry name" value="DUF348"/>
    <property type="match status" value="1"/>
</dbReference>
<gene>
    <name evidence="3" type="ORF">DL897_07590</name>
</gene>
<keyword evidence="4" id="KW-1185">Reference proteome</keyword>